<dbReference type="InterPro" id="IPR000073">
    <property type="entry name" value="AB_hydrolase_1"/>
</dbReference>
<dbReference type="PANTHER" id="PTHR43433">
    <property type="entry name" value="HYDROLASE, ALPHA/BETA FOLD FAMILY PROTEIN"/>
    <property type="match status" value="1"/>
</dbReference>
<feature type="domain" description="AB hydrolase-1" evidence="3">
    <location>
        <begin position="30"/>
        <end position="268"/>
    </location>
</feature>
<sequence length="291" mass="32164">MYADIRGTRIFFDIEGAGLVPDGAGMRQKPVLFVVPGGPGGDHSGFKPAYSPLSEKAQLVYFDHRGSGRSDPAPPETYTMDDHVADLEALRQHLGLDRIGLLGISYGGMVSLSYAVRYPHRLSHLILVVTAPDHRFLKRAQETVAERGTPAQQEVAARLFAGAFASADEMREYFETMGPLYSRRFDLSRERSRQPIFSPEAINAAYGRDLHTYDVTGQLADITVPTQVIGARHDWICAPEFSEEIAAAIPGAQLRMFENSGHNVADDEYPAFIDVIRGFLDYPPVPPSRKE</sequence>
<evidence type="ECO:0000259" key="3">
    <source>
        <dbReference type="Pfam" id="PF00561"/>
    </source>
</evidence>
<keyword evidence="5" id="KW-1185">Reference proteome</keyword>
<organism evidence="4 5">
    <name type="scientific">Micromonospora cathayae</name>
    <dbReference type="NCBI Taxonomy" id="3028804"/>
    <lineage>
        <taxon>Bacteria</taxon>
        <taxon>Bacillati</taxon>
        <taxon>Actinomycetota</taxon>
        <taxon>Actinomycetes</taxon>
        <taxon>Micromonosporales</taxon>
        <taxon>Micromonosporaceae</taxon>
        <taxon>Micromonospora</taxon>
    </lineage>
</organism>
<evidence type="ECO:0000256" key="2">
    <source>
        <dbReference type="ARBA" id="ARBA00022801"/>
    </source>
</evidence>
<name>A0ABY7ZPU4_9ACTN</name>
<dbReference type="PRINTS" id="PR00793">
    <property type="entry name" value="PROAMNOPTASE"/>
</dbReference>
<dbReference type="Gene3D" id="3.40.50.1820">
    <property type="entry name" value="alpha/beta hydrolase"/>
    <property type="match status" value="1"/>
</dbReference>
<dbReference type="InterPro" id="IPR050471">
    <property type="entry name" value="AB_hydrolase"/>
</dbReference>
<comment type="similarity">
    <text evidence="1">Belongs to the peptidase S33 family.</text>
</comment>
<evidence type="ECO:0000313" key="4">
    <source>
        <dbReference type="EMBL" id="WDZ84796.1"/>
    </source>
</evidence>
<dbReference type="Proteomes" id="UP001219605">
    <property type="component" value="Chromosome"/>
</dbReference>
<accession>A0ABY7ZPU4</accession>
<dbReference type="Pfam" id="PF00561">
    <property type="entry name" value="Abhydrolase_1"/>
    <property type="match status" value="1"/>
</dbReference>
<evidence type="ECO:0000256" key="1">
    <source>
        <dbReference type="ARBA" id="ARBA00010088"/>
    </source>
</evidence>
<dbReference type="RefSeq" id="WP_275031408.1">
    <property type="nucleotide sequence ID" value="NZ_CP118615.1"/>
</dbReference>
<protein>
    <submittedName>
        <fullName evidence="4">Alpha/beta hydrolase</fullName>
    </submittedName>
</protein>
<gene>
    <name evidence="4" type="ORF">PVK37_31000</name>
</gene>
<keyword evidence="2 4" id="KW-0378">Hydrolase</keyword>
<dbReference type="PANTHER" id="PTHR43433:SF5">
    <property type="entry name" value="AB HYDROLASE-1 DOMAIN-CONTAINING PROTEIN"/>
    <property type="match status" value="1"/>
</dbReference>
<dbReference type="EMBL" id="CP118615">
    <property type="protein sequence ID" value="WDZ84796.1"/>
    <property type="molecule type" value="Genomic_DNA"/>
</dbReference>
<dbReference type="PRINTS" id="PR00111">
    <property type="entry name" value="ABHYDROLASE"/>
</dbReference>
<dbReference type="SUPFAM" id="SSF53474">
    <property type="entry name" value="alpha/beta-Hydrolases"/>
    <property type="match status" value="1"/>
</dbReference>
<dbReference type="InterPro" id="IPR002410">
    <property type="entry name" value="Peptidase_S33"/>
</dbReference>
<dbReference type="GO" id="GO:0016787">
    <property type="term" value="F:hydrolase activity"/>
    <property type="evidence" value="ECO:0007669"/>
    <property type="project" value="UniProtKB-KW"/>
</dbReference>
<evidence type="ECO:0000313" key="5">
    <source>
        <dbReference type="Proteomes" id="UP001219605"/>
    </source>
</evidence>
<reference evidence="4 5" key="1">
    <citation type="submission" date="2023-02" db="EMBL/GenBank/DDBJ databases">
        <authorList>
            <person name="Mo P."/>
        </authorList>
    </citation>
    <scope>NUCLEOTIDE SEQUENCE [LARGE SCALE GENOMIC DNA]</scope>
    <source>
        <strain evidence="4 5">HUAS 3</strain>
    </source>
</reference>
<dbReference type="InterPro" id="IPR029058">
    <property type="entry name" value="AB_hydrolase_fold"/>
</dbReference>
<proteinExistence type="inferred from homology"/>